<keyword evidence="7" id="KW-1185">Reference proteome</keyword>
<evidence type="ECO:0000256" key="4">
    <source>
        <dbReference type="ARBA" id="ARBA00023200"/>
    </source>
</evidence>
<keyword evidence="5" id="KW-0472">Membrane</keyword>
<dbReference type="HAMAP" id="MF_04038">
    <property type="entry name" value="HSV_CEP1"/>
    <property type="match status" value="1"/>
</dbReference>
<name>A0A1R3T477_9ALPH</name>
<keyword evidence="4" id="KW-1035">Host cytoplasm</keyword>
<dbReference type="GO" id="GO:0044423">
    <property type="term" value="C:virion component"/>
    <property type="evidence" value="ECO:0007669"/>
    <property type="project" value="UniProtKB-KW"/>
</dbReference>
<evidence type="ECO:0000256" key="3">
    <source>
        <dbReference type="ARBA" id="ARBA00022844"/>
    </source>
</evidence>
<sequence length="325" mass="36737">METTHVLGMESGKRNGLIAQAMMNQNDPLCSHLNESATLDELVERAAAGDGSVSAIVEELSWQAVPRIMCEVREVQGRQPRFVTGSVRGMRLSDDGRTLVLNLDGSNDVCETACEEYMKQCLDQEAFRGFAFAVLTAFEDRVNTLAVSPIILKHRIVLFRPEDPVDFALCVLIMFLENCHKNQANPSLFVQISVFMRYAWKKVTPTTKTRRLLCVGVTWLLNTLMFMTGFSPFADKHVLPNHRIMKHLLAIKQPPSVLMAVYNAGVGPKFDLPKDAVECPRGAFQPRDGVLNSAFKQQWLANVLYYWWTTELEKLHGENLYYGYE</sequence>
<keyword evidence="2" id="KW-1040">Host Golgi apparatus</keyword>
<evidence type="ECO:0000256" key="2">
    <source>
        <dbReference type="ARBA" id="ARBA00022812"/>
    </source>
</evidence>
<evidence type="ECO:0000313" key="7">
    <source>
        <dbReference type="Proteomes" id="UP000203542"/>
    </source>
</evidence>
<dbReference type="InterPro" id="IPR002600">
    <property type="entry name" value="Herpes_UL7"/>
</dbReference>
<evidence type="ECO:0000313" key="6">
    <source>
        <dbReference type="EMBL" id="SCO83596.1"/>
    </source>
</evidence>
<accession>A0A1R3T477</accession>
<dbReference type="Pfam" id="PF01677">
    <property type="entry name" value="Herpes_UL7"/>
    <property type="match status" value="1"/>
</dbReference>
<dbReference type="EMBL" id="LT608135">
    <property type="protein sequence ID" value="SCO83596.1"/>
    <property type="molecule type" value="Genomic_DNA"/>
</dbReference>
<keyword evidence="1" id="KW-0920">Virion tegument</keyword>
<dbReference type="GeneID" id="30902410"/>
<reference evidence="6" key="1">
    <citation type="submission" date="2016-08" db="EMBL/GenBank/DDBJ databases">
        <authorList>
            <person name="Seilhamer J.J."/>
        </authorList>
    </citation>
    <scope>NUCLEOTIDE SEQUENCE [LARGE SCALE GENOMIC DNA]</scope>
    <source>
        <strain evidence="6">Lib01004</strain>
    </source>
</reference>
<organism evidence="6">
    <name type="scientific">Spheniscid alphaherpesvirus 1</name>
    <dbReference type="NCBI Taxonomy" id="2560777"/>
    <lineage>
        <taxon>Viruses</taxon>
        <taxon>Duplodnaviria</taxon>
        <taxon>Heunggongvirae</taxon>
        <taxon>Peploviricota</taxon>
        <taxon>Herviviricetes</taxon>
        <taxon>Herpesvirales</taxon>
        <taxon>Orthoherpesviridae</taxon>
        <taxon>Alphaherpesvirinae</taxon>
        <taxon>Mardivirus</taxon>
        <taxon>Mardivirus spheniscidalpha1</taxon>
    </lineage>
</organism>
<keyword evidence="5" id="KW-0812">Transmembrane</keyword>
<gene>
    <name evidence="6" type="primary">UL7</name>
</gene>
<evidence type="ECO:0000256" key="1">
    <source>
        <dbReference type="ARBA" id="ARBA00022580"/>
    </source>
</evidence>
<keyword evidence="5" id="KW-1133">Transmembrane helix</keyword>
<keyword evidence="3" id="KW-0946">Virion</keyword>
<dbReference type="Proteomes" id="UP000203542">
    <property type="component" value="Segment"/>
</dbReference>
<feature type="transmembrane region" description="Helical" evidence="5">
    <location>
        <begin position="212"/>
        <end position="234"/>
    </location>
</feature>
<evidence type="ECO:0000256" key="5">
    <source>
        <dbReference type="SAM" id="Phobius"/>
    </source>
</evidence>
<proteinExistence type="inferred from homology"/>
<protein>
    <submittedName>
        <fullName evidence="6">Tegument protein UL7</fullName>
    </submittedName>
</protein>
<dbReference type="RefSeq" id="YP_009342399.1">
    <property type="nucleotide sequence ID" value="NC_033464.1"/>
</dbReference>
<dbReference type="KEGG" id="vg:30902410"/>